<comment type="function">
    <text evidence="7">Cell wall formation. Catalyzes the addition of glutamate to the nucleotide precursor UDP-N-acetylmuramoyl-L-alanine (UMA).</text>
</comment>
<dbReference type="UniPathway" id="UPA00219"/>
<dbReference type="KEGG" id="glt:GlitD10_0903"/>
<evidence type="ECO:0000313" key="10">
    <source>
        <dbReference type="Proteomes" id="UP000180235"/>
    </source>
</evidence>
<keyword evidence="4 7" id="KW-0436">Ligase</keyword>
<dbReference type="Gene3D" id="3.90.190.20">
    <property type="entry name" value="Mur ligase, C-terminal domain"/>
    <property type="match status" value="1"/>
</dbReference>
<evidence type="ECO:0000256" key="2">
    <source>
        <dbReference type="ARBA" id="ARBA00004752"/>
    </source>
</evidence>
<dbReference type="PANTHER" id="PTHR43692">
    <property type="entry name" value="UDP-N-ACETYLMURAMOYLALANINE--D-GLUTAMATE LIGASE"/>
    <property type="match status" value="1"/>
</dbReference>
<dbReference type="STRING" id="1188229.GlitD10_0903"/>
<keyword evidence="7" id="KW-0961">Cell wall biogenesis/degradation</keyword>
<organism evidence="9 10">
    <name type="scientific">Gloeomargarita lithophora Alchichica-D10</name>
    <dbReference type="NCBI Taxonomy" id="1188229"/>
    <lineage>
        <taxon>Bacteria</taxon>
        <taxon>Bacillati</taxon>
        <taxon>Cyanobacteriota</taxon>
        <taxon>Cyanophyceae</taxon>
        <taxon>Gloeomargaritales</taxon>
        <taxon>Gloeomargaritaceae</taxon>
        <taxon>Gloeomargarita</taxon>
    </lineage>
</organism>
<keyword evidence="7" id="KW-0131">Cell cycle</keyword>
<keyword evidence="3 7" id="KW-0963">Cytoplasm</keyword>
<evidence type="ECO:0000256" key="7">
    <source>
        <dbReference type="HAMAP-Rule" id="MF_00639"/>
    </source>
</evidence>
<dbReference type="PANTHER" id="PTHR43692:SF1">
    <property type="entry name" value="UDP-N-ACETYLMURAMOYLALANINE--D-GLUTAMATE LIGASE"/>
    <property type="match status" value="1"/>
</dbReference>
<dbReference type="InterPro" id="IPR005762">
    <property type="entry name" value="MurD"/>
</dbReference>
<accession>A0A1J0ABD0</accession>
<evidence type="ECO:0000259" key="8">
    <source>
        <dbReference type="Pfam" id="PF08245"/>
    </source>
</evidence>
<reference evidence="9 10" key="1">
    <citation type="submission" date="2016-10" db="EMBL/GenBank/DDBJ databases">
        <title>Description of Gloeomargarita lithophora gen. nov., sp. nov., a thylakoid-bearing basal-branching cyanobacterium with intracellular carbonates, and proposal for Gloeomargaritales ord. nov.</title>
        <authorList>
            <person name="Moreira D."/>
            <person name="Tavera R."/>
            <person name="Benzerara K."/>
            <person name="Skouri-Panet F."/>
            <person name="Couradeau E."/>
            <person name="Gerard E."/>
            <person name="Loussert C."/>
            <person name="Novelo E."/>
            <person name="Zivanovic Y."/>
            <person name="Lopez-Garcia P."/>
        </authorList>
    </citation>
    <scope>NUCLEOTIDE SEQUENCE [LARGE SCALE GENOMIC DNA]</scope>
    <source>
        <strain evidence="9 10">D10</strain>
    </source>
</reference>
<protein>
    <recommendedName>
        <fullName evidence="7">UDP-N-acetylmuramoylalanine--D-glutamate ligase</fullName>
        <ecNumber evidence="7">6.3.2.9</ecNumber>
    </recommendedName>
    <alternativeName>
        <fullName evidence="7">D-glutamic acid-adding enzyme</fullName>
    </alternativeName>
    <alternativeName>
        <fullName evidence="7">UDP-N-acetylmuramoyl-L-alanyl-D-glutamate synthetase</fullName>
    </alternativeName>
</protein>
<dbReference type="OrthoDB" id="9809796at2"/>
<evidence type="ECO:0000256" key="5">
    <source>
        <dbReference type="ARBA" id="ARBA00022741"/>
    </source>
</evidence>
<evidence type="ECO:0000256" key="1">
    <source>
        <dbReference type="ARBA" id="ARBA00004496"/>
    </source>
</evidence>
<sequence length="450" mass="49048">MGQALVLGLGKSGMAAARLLHRQGWQVQVQDSYTSPGLVAQKSQLEHLGITICLGEPFNLLEPPPQLVVVSPGVPWDVPVLQKLRAQGVYVLGEMGLAWRSLCTVPWVGITGTNGKTTTTSLVVAILAEAGYRAPACGNIGTPACDLLGQDVDWVVAEISSFQIESSPEIAPQIGVWTTFTPDHLNRHYTLENYCQIKAHLLAQSQVKILNGDDLYLRAHFRECWSDTIWTSIQGVDHLPKSEKPGIYIQNEQVIFEGRAIFSLENFPMPGDHNRQNLLLAIAVANVLKIPPEMITQAMRKFPGVPHRLEVLGVHQGITYINDSKATNYDAAQVGLASMTVPTILLAGGQAKTGDDQNWLQTIQKQAVGVVLFGVAAESFAQRLTSINYTPLITVENLGEAVPAAQKLAQETGAKVILLSPACASFDQYPNFEARGDHFRQLFQDLLESD</sequence>
<dbReference type="HAMAP" id="MF_00639">
    <property type="entry name" value="MurD"/>
    <property type="match status" value="1"/>
</dbReference>
<comment type="pathway">
    <text evidence="2 7">Cell wall biogenesis; peptidoglycan biosynthesis.</text>
</comment>
<keyword evidence="7" id="KW-0133">Cell shape</keyword>
<dbReference type="EMBL" id="CP017675">
    <property type="protein sequence ID" value="APB33221.1"/>
    <property type="molecule type" value="Genomic_DNA"/>
</dbReference>
<dbReference type="EC" id="6.3.2.9" evidence="7"/>
<dbReference type="Pfam" id="PF21799">
    <property type="entry name" value="MurD-like_N"/>
    <property type="match status" value="1"/>
</dbReference>
<dbReference type="GO" id="GO:0051301">
    <property type="term" value="P:cell division"/>
    <property type="evidence" value="ECO:0007669"/>
    <property type="project" value="UniProtKB-KW"/>
</dbReference>
<dbReference type="SUPFAM" id="SSF51984">
    <property type="entry name" value="MurCD N-terminal domain"/>
    <property type="match status" value="1"/>
</dbReference>
<dbReference type="RefSeq" id="WP_071453836.1">
    <property type="nucleotide sequence ID" value="NZ_CP017675.1"/>
</dbReference>
<keyword evidence="7" id="KW-0573">Peptidoglycan synthesis</keyword>
<keyword evidence="6 7" id="KW-0067">ATP-binding</keyword>
<gene>
    <name evidence="7 9" type="primary">murD</name>
    <name evidence="9" type="ORF">GlitD10_0903</name>
</gene>
<dbReference type="GO" id="GO:0071555">
    <property type="term" value="P:cell wall organization"/>
    <property type="evidence" value="ECO:0007669"/>
    <property type="project" value="UniProtKB-KW"/>
</dbReference>
<dbReference type="GO" id="GO:0008764">
    <property type="term" value="F:UDP-N-acetylmuramoylalanine-D-glutamate ligase activity"/>
    <property type="evidence" value="ECO:0007669"/>
    <property type="project" value="UniProtKB-UniRule"/>
</dbReference>
<dbReference type="SUPFAM" id="SSF53623">
    <property type="entry name" value="MurD-like peptide ligases, catalytic domain"/>
    <property type="match status" value="1"/>
</dbReference>
<feature type="domain" description="Mur ligase central" evidence="8">
    <location>
        <begin position="110"/>
        <end position="285"/>
    </location>
</feature>
<dbReference type="SUPFAM" id="SSF53244">
    <property type="entry name" value="MurD-like peptide ligases, peptide-binding domain"/>
    <property type="match status" value="1"/>
</dbReference>
<proteinExistence type="inferred from homology"/>
<keyword evidence="7" id="KW-0132">Cell division</keyword>
<dbReference type="GO" id="GO:0005737">
    <property type="term" value="C:cytoplasm"/>
    <property type="evidence" value="ECO:0007669"/>
    <property type="project" value="UniProtKB-SubCell"/>
</dbReference>
<evidence type="ECO:0000313" key="9">
    <source>
        <dbReference type="EMBL" id="APB33221.1"/>
    </source>
</evidence>
<comment type="catalytic activity">
    <reaction evidence="7">
        <text>UDP-N-acetyl-alpha-D-muramoyl-L-alanine + D-glutamate + ATP = UDP-N-acetyl-alpha-D-muramoyl-L-alanyl-D-glutamate + ADP + phosphate + H(+)</text>
        <dbReference type="Rhea" id="RHEA:16429"/>
        <dbReference type="ChEBI" id="CHEBI:15378"/>
        <dbReference type="ChEBI" id="CHEBI:29986"/>
        <dbReference type="ChEBI" id="CHEBI:30616"/>
        <dbReference type="ChEBI" id="CHEBI:43474"/>
        <dbReference type="ChEBI" id="CHEBI:83898"/>
        <dbReference type="ChEBI" id="CHEBI:83900"/>
        <dbReference type="ChEBI" id="CHEBI:456216"/>
        <dbReference type="EC" id="6.3.2.9"/>
    </reaction>
</comment>
<comment type="subcellular location">
    <subcellularLocation>
        <location evidence="1 7">Cytoplasm</location>
    </subcellularLocation>
</comment>
<dbReference type="NCBIfam" id="TIGR01087">
    <property type="entry name" value="murD"/>
    <property type="match status" value="1"/>
</dbReference>
<evidence type="ECO:0000256" key="6">
    <source>
        <dbReference type="ARBA" id="ARBA00022840"/>
    </source>
</evidence>
<dbReference type="GO" id="GO:0009252">
    <property type="term" value="P:peptidoglycan biosynthetic process"/>
    <property type="evidence" value="ECO:0007669"/>
    <property type="project" value="UniProtKB-UniRule"/>
</dbReference>
<dbReference type="InterPro" id="IPR013221">
    <property type="entry name" value="Mur_ligase_cen"/>
</dbReference>
<dbReference type="GO" id="GO:0008360">
    <property type="term" value="P:regulation of cell shape"/>
    <property type="evidence" value="ECO:0007669"/>
    <property type="project" value="UniProtKB-KW"/>
</dbReference>
<dbReference type="GO" id="GO:0005524">
    <property type="term" value="F:ATP binding"/>
    <property type="evidence" value="ECO:0007669"/>
    <property type="project" value="UniProtKB-UniRule"/>
</dbReference>
<dbReference type="Gene3D" id="3.40.50.720">
    <property type="entry name" value="NAD(P)-binding Rossmann-like Domain"/>
    <property type="match status" value="1"/>
</dbReference>
<keyword evidence="5 7" id="KW-0547">Nucleotide-binding</keyword>
<dbReference type="Proteomes" id="UP000180235">
    <property type="component" value="Chromosome"/>
</dbReference>
<dbReference type="Gene3D" id="3.40.1190.10">
    <property type="entry name" value="Mur-like, catalytic domain"/>
    <property type="match status" value="1"/>
</dbReference>
<feature type="binding site" evidence="7">
    <location>
        <begin position="112"/>
        <end position="118"/>
    </location>
    <ligand>
        <name>ATP</name>
        <dbReference type="ChEBI" id="CHEBI:30616"/>
    </ligand>
</feature>
<evidence type="ECO:0000256" key="4">
    <source>
        <dbReference type="ARBA" id="ARBA00022598"/>
    </source>
</evidence>
<dbReference type="InterPro" id="IPR036615">
    <property type="entry name" value="Mur_ligase_C_dom_sf"/>
</dbReference>
<evidence type="ECO:0000256" key="3">
    <source>
        <dbReference type="ARBA" id="ARBA00022490"/>
    </source>
</evidence>
<dbReference type="AlphaFoldDB" id="A0A1J0ABD0"/>
<dbReference type="Pfam" id="PF08245">
    <property type="entry name" value="Mur_ligase_M"/>
    <property type="match status" value="1"/>
</dbReference>
<name>A0A1J0ABD0_9CYAN</name>
<keyword evidence="10" id="KW-1185">Reference proteome</keyword>
<comment type="similarity">
    <text evidence="7">Belongs to the MurCDEF family.</text>
</comment>
<dbReference type="InterPro" id="IPR036565">
    <property type="entry name" value="Mur-like_cat_sf"/>
</dbReference>